<gene>
    <name evidence="2" type="ORF">BM524_15110</name>
</gene>
<organism evidence="2 3">
    <name type="scientific">Alteromonas mediterranea</name>
    <dbReference type="NCBI Taxonomy" id="314275"/>
    <lineage>
        <taxon>Bacteria</taxon>
        <taxon>Pseudomonadati</taxon>
        <taxon>Pseudomonadota</taxon>
        <taxon>Gammaproteobacteria</taxon>
        <taxon>Alteromonadales</taxon>
        <taxon>Alteromonadaceae</taxon>
        <taxon>Alteromonas/Salinimonas group</taxon>
        <taxon>Alteromonas</taxon>
    </lineage>
</organism>
<name>A0AAC9JDP0_9ALTE</name>
<dbReference type="RefSeq" id="WP_071959944.1">
    <property type="nucleotide sequence ID" value="NZ_CP018024.1"/>
</dbReference>
<feature type="transmembrane region" description="Helical" evidence="1">
    <location>
        <begin position="58"/>
        <end position="80"/>
    </location>
</feature>
<dbReference type="AlphaFoldDB" id="A0AAC9JDP0"/>
<proteinExistence type="predicted"/>
<reference evidence="2 3" key="1">
    <citation type="submission" date="2016-11" db="EMBL/GenBank/DDBJ databases">
        <title>Networking in microbes: conjugative elements and plasmids in the genus Alteromonas.</title>
        <authorList>
            <person name="Lopez-Perez M."/>
            <person name="Ramon-Marco N."/>
            <person name="Rodriguez-Valera F."/>
        </authorList>
    </citation>
    <scope>NUCLEOTIDE SEQUENCE [LARGE SCALE GENOMIC DNA]</scope>
    <source>
        <strain evidence="2 3">CP48</strain>
    </source>
</reference>
<feature type="transmembrane region" description="Helical" evidence="1">
    <location>
        <begin position="21"/>
        <end position="43"/>
    </location>
</feature>
<keyword evidence="1" id="KW-0472">Membrane</keyword>
<protein>
    <submittedName>
        <fullName evidence="2">Uncharacterized protein</fullName>
    </submittedName>
</protein>
<dbReference type="Proteomes" id="UP000182101">
    <property type="component" value="Chromosome"/>
</dbReference>
<sequence length="87" mass="9991">MNIKKEVTFNTLISFSKNTMNLGYTFLAFAVFPLVHDTIAFYLGWKPSEQINIELNDYFYYNIVCVIASAFFALLAALVLRCMSDDE</sequence>
<accession>A0AAC9JDP0</accession>
<keyword evidence="1" id="KW-0812">Transmembrane</keyword>
<dbReference type="EMBL" id="CP018024">
    <property type="protein sequence ID" value="APD91017.1"/>
    <property type="molecule type" value="Genomic_DNA"/>
</dbReference>
<evidence type="ECO:0000313" key="2">
    <source>
        <dbReference type="EMBL" id="APD91017.1"/>
    </source>
</evidence>
<keyword evidence="1" id="KW-1133">Transmembrane helix</keyword>
<evidence type="ECO:0000313" key="3">
    <source>
        <dbReference type="Proteomes" id="UP000182101"/>
    </source>
</evidence>
<evidence type="ECO:0000256" key="1">
    <source>
        <dbReference type="SAM" id="Phobius"/>
    </source>
</evidence>